<dbReference type="CDD" id="cd20070">
    <property type="entry name" value="5TM_YidC_Alb3"/>
    <property type="match status" value="1"/>
</dbReference>
<dbReference type="HAMAP" id="MF_01810">
    <property type="entry name" value="YidC_type1"/>
    <property type="match status" value="1"/>
</dbReference>
<feature type="transmembrane region" description="Helical" evidence="13">
    <location>
        <begin position="516"/>
        <end position="537"/>
    </location>
</feature>
<evidence type="ECO:0000256" key="11">
    <source>
        <dbReference type="ARBA" id="ARBA00033245"/>
    </source>
</evidence>
<name>A0ABW2YC54_9GAMM</name>
<dbReference type="PRINTS" id="PR00701">
    <property type="entry name" value="60KDINNERMP"/>
</dbReference>
<dbReference type="EMBL" id="JBHTIF010000001">
    <property type="protein sequence ID" value="MFD0724770.1"/>
    <property type="molecule type" value="Genomic_DNA"/>
</dbReference>
<dbReference type="Pfam" id="PF14849">
    <property type="entry name" value="YidC_periplas"/>
    <property type="match status" value="1"/>
</dbReference>
<evidence type="ECO:0000256" key="5">
    <source>
        <dbReference type="ARBA" id="ARBA00022475"/>
    </source>
</evidence>
<organism evidence="16 17">
    <name type="scientific">Lysobacter brunescens</name>
    <dbReference type="NCBI Taxonomy" id="262323"/>
    <lineage>
        <taxon>Bacteria</taxon>
        <taxon>Pseudomonadati</taxon>
        <taxon>Pseudomonadota</taxon>
        <taxon>Gammaproteobacteria</taxon>
        <taxon>Lysobacterales</taxon>
        <taxon>Lysobacteraceae</taxon>
        <taxon>Lysobacter</taxon>
    </lineage>
</organism>
<evidence type="ECO:0000256" key="8">
    <source>
        <dbReference type="ARBA" id="ARBA00022989"/>
    </source>
</evidence>
<dbReference type="InterPro" id="IPR001708">
    <property type="entry name" value="YidC/ALB3/OXA1/COX18"/>
</dbReference>
<dbReference type="Pfam" id="PF02096">
    <property type="entry name" value="60KD_IMP"/>
    <property type="match status" value="1"/>
</dbReference>
<evidence type="ECO:0000256" key="12">
    <source>
        <dbReference type="ARBA" id="ARBA00033342"/>
    </source>
</evidence>
<comment type="similarity">
    <text evidence="2 13">Belongs to the OXA1/ALB3/YidC family. Type 1 subfamily.</text>
</comment>
<evidence type="ECO:0000256" key="3">
    <source>
        <dbReference type="ARBA" id="ARBA00015325"/>
    </source>
</evidence>
<dbReference type="InterPro" id="IPR019998">
    <property type="entry name" value="Membr_insert_YidC"/>
</dbReference>
<dbReference type="InterPro" id="IPR028055">
    <property type="entry name" value="YidC/Oxa/ALB_C"/>
</dbReference>
<dbReference type="PANTHER" id="PTHR12428:SF65">
    <property type="entry name" value="CYTOCHROME C OXIDASE ASSEMBLY PROTEIN COX18, MITOCHONDRIAL"/>
    <property type="match status" value="1"/>
</dbReference>
<keyword evidence="5 13" id="KW-1003">Cell membrane</keyword>
<evidence type="ECO:0000256" key="10">
    <source>
        <dbReference type="ARBA" id="ARBA00023186"/>
    </source>
</evidence>
<evidence type="ECO:0000256" key="9">
    <source>
        <dbReference type="ARBA" id="ARBA00023136"/>
    </source>
</evidence>
<keyword evidence="8 13" id="KW-1133">Transmembrane helix</keyword>
<gene>
    <name evidence="13 16" type="primary">yidC</name>
    <name evidence="16" type="ORF">ACFQ0E_04075</name>
</gene>
<feature type="transmembrane region" description="Helical" evidence="13">
    <location>
        <begin position="436"/>
        <end position="459"/>
    </location>
</feature>
<feature type="transmembrane region" description="Helical" evidence="13">
    <location>
        <begin position="373"/>
        <end position="394"/>
    </location>
</feature>
<dbReference type="NCBIfam" id="TIGR03593">
    <property type="entry name" value="yidC_nterm"/>
    <property type="match status" value="1"/>
</dbReference>
<evidence type="ECO:0000259" key="14">
    <source>
        <dbReference type="Pfam" id="PF02096"/>
    </source>
</evidence>
<dbReference type="CDD" id="cd19961">
    <property type="entry name" value="EcYidC-like_peri"/>
    <property type="match status" value="1"/>
</dbReference>
<evidence type="ECO:0000256" key="6">
    <source>
        <dbReference type="ARBA" id="ARBA00022692"/>
    </source>
</evidence>
<evidence type="ECO:0000313" key="17">
    <source>
        <dbReference type="Proteomes" id="UP001597110"/>
    </source>
</evidence>
<dbReference type="Gene3D" id="2.70.98.90">
    <property type="match status" value="1"/>
</dbReference>
<keyword evidence="6 13" id="KW-0812">Transmembrane</keyword>
<dbReference type="Proteomes" id="UP001597110">
    <property type="component" value="Unassembled WGS sequence"/>
</dbReference>
<dbReference type="InterPro" id="IPR028053">
    <property type="entry name" value="Membr_insert_YidC_N"/>
</dbReference>
<protein>
    <recommendedName>
        <fullName evidence="3 13">Membrane protein insertase YidC</fullName>
    </recommendedName>
    <alternativeName>
        <fullName evidence="12 13">Foldase YidC</fullName>
    </alternativeName>
    <alternativeName>
        <fullName evidence="11 13">Membrane integrase YidC</fullName>
    </alternativeName>
    <alternativeName>
        <fullName evidence="13">Membrane protein YidC</fullName>
    </alternativeName>
</protein>
<dbReference type="InterPro" id="IPR047196">
    <property type="entry name" value="YidC_ALB_C"/>
</dbReference>
<comment type="subunit">
    <text evidence="13">Interacts with the Sec translocase complex via SecD. Specifically interacts with transmembrane segments of nascent integral membrane proteins during membrane integration.</text>
</comment>
<proteinExistence type="inferred from homology"/>
<keyword evidence="10 13" id="KW-0143">Chaperone</keyword>
<dbReference type="PANTHER" id="PTHR12428">
    <property type="entry name" value="OXA1"/>
    <property type="match status" value="1"/>
</dbReference>
<evidence type="ECO:0000256" key="4">
    <source>
        <dbReference type="ARBA" id="ARBA00022448"/>
    </source>
</evidence>
<dbReference type="RefSeq" id="WP_386822411.1">
    <property type="nucleotide sequence ID" value="NZ_JBHTIF010000001.1"/>
</dbReference>
<dbReference type="NCBIfam" id="TIGR03592">
    <property type="entry name" value="yidC_oxa1_cterm"/>
    <property type="match status" value="1"/>
</dbReference>
<evidence type="ECO:0000256" key="2">
    <source>
        <dbReference type="ARBA" id="ARBA00010527"/>
    </source>
</evidence>
<comment type="function">
    <text evidence="13">Required for the insertion and/or proper folding and/or complex formation of integral membrane proteins into the membrane. Involved in integration of membrane proteins that insert both dependently and independently of the Sec translocase complex, as well as at least some lipoproteins. Aids folding of multispanning membrane proteins.</text>
</comment>
<dbReference type="PRINTS" id="PR01900">
    <property type="entry name" value="YIDCPROTEIN"/>
</dbReference>
<comment type="caution">
    <text evidence="13">Lacks conserved residue(s) required for the propagation of feature annotation.</text>
</comment>
<keyword evidence="4 13" id="KW-0813">Transport</keyword>
<evidence type="ECO:0000313" key="16">
    <source>
        <dbReference type="EMBL" id="MFD0724770.1"/>
    </source>
</evidence>
<feature type="domain" description="Membrane insertase YidC/Oxa/ALB C-terminal" evidence="14">
    <location>
        <begin position="373"/>
        <end position="552"/>
    </location>
</feature>
<evidence type="ECO:0000256" key="7">
    <source>
        <dbReference type="ARBA" id="ARBA00022927"/>
    </source>
</evidence>
<comment type="caution">
    <text evidence="16">The sequence shown here is derived from an EMBL/GenBank/DDBJ whole genome shotgun (WGS) entry which is preliminary data.</text>
</comment>
<sequence length="563" mass="63211">MTQLRTFLILAWLMVATILWMKWTEEKQPQPVVAAQPTAQPQGMPVPTAAPVPTATVPAAPGQTSAMPTAVAGAQPQVRITLSNDVLRLVVDGASVRRAELLNYRTSRAEDAPLVRLFDEDPKNFYVAQSGWVSGQGAPNHNGGFVPEDSATTLALADGAKDVSARFVWNGAGGVTIRRTYTLARGQYALKVRDEIVNRGTTPWTGHVYRYLSRVPHDYHRSMFNPETFAFSGGAWYTPEEKYQKRPYDDFMDGDKVDPIEKGTNVEGGWIALLQHYFFTGWIPQADQKANYALSADGAQSLFGISATGPQFTVAPNTQASTEAKLWIGPKLPDQLAQQAPGFERTLDYGIFTVLAEPIHWLLAQLHKVTHNWGWAIVLLVLLIKLALYPLSAAQYKSMAKMRKFQPRIQQLKERYGDDKQKFQTAMLELYKKEKINPAGGCLPILIQMPVFLALYWVLIESVELRQAPWMLWIQDLTARDPFFILPILNMAVMWYTQKLTPMVGVDPIQQRMFQFMPLIFGVMFAFFPAGLVLYWVTNGALGMVQQVWMMRRFGDKSDTAKA</sequence>
<comment type="subcellular location">
    <subcellularLocation>
        <location evidence="1">Cell inner membrane</location>
        <topology evidence="1">Multi-pass membrane protein</topology>
    </subcellularLocation>
    <subcellularLocation>
        <location evidence="13">Cell membrane</location>
        <topology evidence="13">Multi-pass membrane protein</topology>
    </subcellularLocation>
</comment>
<keyword evidence="17" id="KW-1185">Reference proteome</keyword>
<feature type="domain" description="Membrane insertase YidC N-terminal" evidence="15">
    <location>
        <begin position="79"/>
        <end position="362"/>
    </location>
</feature>
<dbReference type="NCBIfam" id="NF002352">
    <property type="entry name" value="PRK01318.1-3"/>
    <property type="match status" value="1"/>
</dbReference>
<dbReference type="InterPro" id="IPR038221">
    <property type="entry name" value="YidC_periplasmic_sf"/>
</dbReference>
<evidence type="ECO:0000256" key="13">
    <source>
        <dbReference type="HAMAP-Rule" id="MF_01810"/>
    </source>
</evidence>
<evidence type="ECO:0000256" key="1">
    <source>
        <dbReference type="ARBA" id="ARBA00004429"/>
    </source>
</evidence>
<evidence type="ECO:0000259" key="15">
    <source>
        <dbReference type="Pfam" id="PF14849"/>
    </source>
</evidence>
<accession>A0ABW2YC54</accession>
<reference evidence="17" key="1">
    <citation type="journal article" date="2019" name="Int. J. Syst. Evol. Microbiol.">
        <title>The Global Catalogue of Microorganisms (GCM) 10K type strain sequencing project: providing services to taxonomists for standard genome sequencing and annotation.</title>
        <authorList>
            <consortium name="The Broad Institute Genomics Platform"/>
            <consortium name="The Broad Institute Genome Sequencing Center for Infectious Disease"/>
            <person name="Wu L."/>
            <person name="Ma J."/>
        </authorList>
    </citation>
    <scope>NUCLEOTIDE SEQUENCE [LARGE SCALE GENOMIC DNA]</scope>
    <source>
        <strain evidence="17">CCUG 55585</strain>
    </source>
</reference>
<keyword evidence="9 13" id="KW-0472">Membrane</keyword>
<keyword evidence="7 13" id="KW-0653">Protein transport</keyword>